<dbReference type="EMBL" id="WJIF01000014">
    <property type="protein sequence ID" value="MRG61580.1"/>
    <property type="molecule type" value="Genomic_DNA"/>
</dbReference>
<protein>
    <submittedName>
        <fullName evidence="1">Uncharacterized protein</fullName>
    </submittedName>
</protein>
<dbReference type="Proteomes" id="UP000431080">
    <property type="component" value="Unassembled WGS sequence"/>
</dbReference>
<sequence length="55" mass="5456">MSDVDASPSVTVGDASADAAPRAPFAMISGDPAAMVCEGDVCFIPAADSSPTRAR</sequence>
<gene>
    <name evidence="1" type="ORF">GE115_17110</name>
</gene>
<dbReference type="AlphaFoldDB" id="A0A6I2FFX7"/>
<organism evidence="1 2">
    <name type="scientific">Agromyces agglutinans</name>
    <dbReference type="NCBI Taxonomy" id="2662258"/>
    <lineage>
        <taxon>Bacteria</taxon>
        <taxon>Bacillati</taxon>
        <taxon>Actinomycetota</taxon>
        <taxon>Actinomycetes</taxon>
        <taxon>Micrococcales</taxon>
        <taxon>Microbacteriaceae</taxon>
        <taxon>Agromyces</taxon>
    </lineage>
</organism>
<evidence type="ECO:0000313" key="1">
    <source>
        <dbReference type="EMBL" id="MRG61580.1"/>
    </source>
</evidence>
<name>A0A6I2FFX7_9MICO</name>
<comment type="caution">
    <text evidence="1">The sequence shown here is derived from an EMBL/GenBank/DDBJ whole genome shotgun (WGS) entry which is preliminary data.</text>
</comment>
<proteinExistence type="predicted"/>
<reference evidence="1 2" key="1">
    <citation type="submission" date="2019-10" db="EMBL/GenBank/DDBJ databases">
        <authorList>
            <person name="Nie G."/>
            <person name="Ming H."/>
            <person name="Yi B."/>
        </authorList>
    </citation>
    <scope>NUCLEOTIDE SEQUENCE [LARGE SCALE GENOMIC DNA]</scope>
    <source>
        <strain evidence="1 2">CFH 90414</strain>
    </source>
</reference>
<evidence type="ECO:0000313" key="2">
    <source>
        <dbReference type="Proteomes" id="UP000431080"/>
    </source>
</evidence>
<keyword evidence="2" id="KW-1185">Reference proteome</keyword>
<accession>A0A6I2FFX7</accession>
<dbReference type="RefSeq" id="WP_153685965.1">
    <property type="nucleotide sequence ID" value="NZ_WJIF01000014.1"/>
</dbReference>